<dbReference type="Proteomes" id="UP001324287">
    <property type="component" value="Chromosome"/>
</dbReference>
<protein>
    <submittedName>
        <fullName evidence="2">DUF4872 domain-containing protein</fullName>
    </submittedName>
</protein>
<dbReference type="RefSeq" id="WP_324276217.1">
    <property type="nucleotide sequence ID" value="NZ_CP141261.1"/>
</dbReference>
<organism evidence="2 3">
    <name type="scientific">Blastococcus brunescens</name>
    <dbReference type="NCBI Taxonomy" id="1564165"/>
    <lineage>
        <taxon>Bacteria</taxon>
        <taxon>Bacillati</taxon>
        <taxon>Actinomycetota</taxon>
        <taxon>Actinomycetes</taxon>
        <taxon>Geodermatophilales</taxon>
        <taxon>Geodermatophilaceae</taxon>
        <taxon>Blastococcus</taxon>
    </lineage>
</organism>
<dbReference type="EMBL" id="CP141261">
    <property type="protein sequence ID" value="WRL64893.1"/>
    <property type="molecule type" value="Genomic_DNA"/>
</dbReference>
<feature type="domain" description="DUF4872" evidence="1">
    <location>
        <begin position="2"/>
        <end position="44"/>
    </location>
</feature>
<accession>A0ABZ1B4X6</accession>
<sequence length="122" mass="12715">MRPLYADYLTQAARLLGEPALGQAAQLYSRAGDLWAQLAETAVAGHLAPYRGLVERRLELLLGGAGADRLRPLAEEAEALTAGLDLAEPDRLVVLDSLAGLAAEVVPLEREACAALQAAAGA</sequence>
<evidence type="ECO:0000313" key="3">
    <source>
        <dbReference type="Proteomes" id="UP001324287"/>
    </source>
</evidence>
<name>A0ABZ1B4X6_9ACTN</name>
<proteinExistence type="predicted"/>
<evidence type="ECO:0000313" key="2">
    <source>
        <dbReference type="EMBL" id="WRL64893.1"/>
    </source>
</evidence>
<gene>
    <name evidence="2" type="ORF">U6N30_03915</name>
</gene>
<dbReference type="Pfam" id="PF16169">
    <property type="entry name" value="DUF4872"/>
    <property type="match status" value="1"/>
</dbReference>
<keyword evidence="3" id="KW-1185">Reference proteome</keyword>
<dbReference type="InterPro" id="IPR032369">
    <property type="entry name" value="DUF4872"/>
</dbReference>
<reference evidence="2 3" key="1">
    <citation type="submission" date="2023-12" db="EMBL/GenBank/DDBJ databases">
        <title>Blastococcus brunescens sp. nov., an actonobacterium isolated from sandstone collected in sahara desert.</title>
        <authorList>
            <person name="Gtari M."/>
            <person name="Ghodhbane F."/>
        </authorList>
    </citation>
    <scope>NUCLEOTIDE SEQUENCE [LARGE SCALE GENOMIC DNA]</scope>
    <source>
        <strain evidence="2 3">BMG 8361</strain>
    </source>
</reference>
<evidence type="ECO:0000259" key="1">
    <source>
        <dbReference type="Pfam" id="PF16169"/>
    </source>
</evidence>